<dbReference type="KEGG" id="rhoz:GXP67_00680"/>
<gene>
    <name evidence="1" type="ORF">GXP67_00680</name>
</gene>
<keyword evidence="2" id="KW-1185">Reference proteome</keyword>
<dbReference type="AlphaFoldDB" id="A0A6C0GC12"/>
<dbReference type="EMBL" id="CP048222">
    <property type="protein sequence ID" value="QHT65290.1"/>
    <property type="molecule type" value="Genomic_DNA"/>
</dbReference>
<proteinExistence type="predicted"/>
<accession>A0A6C0GC12</accession>
<dbReference type="Proteomes" id="UP000480178">
    <property type="component" value="Chromosome"/>
</dbReference>
<organism evidence="1 2">
    <name type="scientific">Rhodocytophaga rosea</name>
    <dbReference type="NCBI Taxonomy" id="2704465"/>
    <lineage>
        <taxon>Bacteria</taxon>
        <taxon>Pseudomonadati</taxon>
        <taxon>Bacteroidota</taxon>
        <taxon>Cytophagia</taxon>
        <taxon>Cytophagales</taxon>
        <taxon>Rhodocytophagaceae</taxon>
        <taxon>Rhodocytophaga</taxon>
    </lineage>
</organism>
<name>A0A6C0GC12_9BACT</name>
<evidence type="ECO:0000313" key="1">
    <source>
        <dbReference type="EMBL" id="QHT65290.1"/>
    </source>
</evidence>
<reference evidence="1 2" key="1">
    <citation type="submission" date="2020-01" db="EMBL/GenBank/DDBJ databases">
        <authorList>
            <person name="Kim M.K."/>
        </authorList>
    </citation>
    <scope>NUCLEOTIDE SEQUENCE [LARGE SCALE GENOMIC DNA]</scope>
    <source>
        <strain evidence="1 2">172606-1</strain>
    </source>
</reference>
<evidence type="ECO:0000313" key="2">
    <source>
        <dbReference type="Proteomes" id="UP000480178"/>
    </source>
</evidence>
<dbReference type="RefSeq" id="WP_162441377.1">
    <property type="nucleotide sequence ID" value="NZ_CP048222.1"/>
</dbReference>
<protein>
    <submittedName>
        <fullName evidence="1">Uncharacterized protein</fullName>
    </submittedName>
</protein>
<sequence length="125" mass="14173">MISSRELSLNNVILFKGQQIILNKPKLRHIIDGDRMLADLQPIHLTEDWLKQFGFTCIENGYSLTLFEHTVLCARQVSEGSFTIGLSVNGTWSSLPYMCVHQLQNLHFALTGREITLALSTQNQN</sequence>